<evidence type="ECO:0000313" key="1">
    <source>
        <dbReference type="EMBL" id="KKL86501.1"/>
    </source>
</evidence>
<protein>
    <submittedName>
        <fullName evidence="1">Uncharacterized protein</fullName>
    </submittedName>
</protein>
<sequence length="66" mass="6946">MAETITFVPKRKVAGFVGAGSDALANMVNHVASSLTIPGSPIGGETVGYLHVTEEMRIPVGTDKYR</sequence>
<organism evidence="1">
    <name type="scientific">marine sediment metagenome</name>
    <dbReference type="NCBI Taxonomy" id="412755"/>
    <lineage>
        <taxon>unclassified sequences</taxon>
        <taxon>metagenomes</taxon>
        <taxon>ecological metagenomes</taxon>
    </lineage>
</organism>
<comment type="caution">
    <text evidence="1">The sequence shown here is derived from an EMBL/GenBank/DDBJ whole genome shotgun (WGS) entry which is preliminary data.</text>
</comment>
<proteinExistence type="predicted"/>
<name>A0A0F9G7U6_9ZZZZ</name>
<accession>A0A0F9G7U6</accession>
<dbReference type="EMBL" id="LAZR01021097">
    <property type="protein sequence ID" value="KKL86501.1"/>
    <property type="molecule type" value="Genomic_DNA"/>
</dbReference>
<gene>
    <name evidence="1" type="ORF">LCGC14_1944090</name>
</gene>
<reference evidence="1" key="1">
    <citation type="journal article" date="2015" name="Nature">
        <title>Complex archaea that bridge the gap between prokaryotes and eukaryotes.</title>
        <authorList>
            <person name="Spang A."/>
            <person name="Saw J.H."/>
            <person name="Jorgensen S.L."/>
            <person name="Zaremba-Niedzwiedzka K."/>
            <person name="Martijn J."/>
            <person name="Lind A.E."/>
            <person name="van Eijk R."/>
            <person name="Schleper C."/>
            <person name="Guy L."/>
            <person name="Ettema T.J."/>
        </authorList>
    </citation>
    <scope>NUCLEOTIDE SEQUENCE</scope>
</reference>
<dbReference type="AlphaFoldDB" id="A0A0F9G7U6"/>